<dbReference type="RefSeq" id="WP_317996102.1">
    <property type="nucleotide sequence ID" value="NZ_AP025523.1"/>
</dbReference>
<dbReference type="Proteomes" id="UP001317532">
    <property type="component" value="Chromosome"/>
</dbReference>
<keyword evidence="3" id="KW-1185">Reference proteome</keyword>
<keyword evidence="1" id="KW-0472">Membrane</keyword>
<protein>
    <recommendedName>
        <fullName evidence="4">DUF155 domain-containing protein</fullName>
    </recommendedName>
</protein>
<dbReference type="KEGG" id="vab:WPS_03100"/>
<organism evidence="2 3">
    <name type="scientific">Vulcanimicrobium alpinum</name>
    <dbReference type="NCBI Taxonomy" id="3016050"/>
    <lineage>
        <taxon>Bacteria</taxon>
        <taxon>Bacillati</taxon>
        <taxon>Vulcanimicrobiota</taxon>
        <taxon>Vulcanimicrobiia</taxon>
        <taxon>Vulcanimicrobiales</taxon>
        <taxon>Vulcanimicrobiaceae</taxon>
        <taxon>Vulcanimicrobium</taxon>
    </lineage>
</organism>
<keyword evidence="1" id="KW-1133">Transmembrane helix</keyword>
<accession>A0AAN1XTW2</accession>
<feature type="transmembrane region" description="Helical" evidence="1">
    <location>
        <begin position="346"/>
        <end position="363"/>
    </location>
</feature>
<evidence type="ECO:0000313" key="3">
    <source>
        <dbReference type="Proteomes" id="UP001317532"/>
    </source>
</evidence>
<evidence type="ECO:0000313" key="2">
    <source>
        <dbReference type="EMBL" id="BDE05034.1"/>
    </source>
</evidence>
<keyword evidence="1" id="KW-0812">Transmembrane</keyword>
<name>A0AAN1XTW2_UNVUL</name>
<sequence>MNSASLPALAHAAFRALFVYDVADTIDLERLRTVRGEGVARAPLQLRREASSEFIQYPVAPLIVRLPDLERPGATMRAKIFDFGVVSIRITIPFAGTWEEFAALTRRERRDSRLEVLARSALDDVLAEISGALDDPHPALIEDYFILEVEQFDVPVTAQHLTGPLGPALAQLMLFEDRELVSSEQTEALRLAFSYYPDDLAVIQWDAAFVYDRAEGAEAVEDILEFANSQLVEFRTYDARLDEELDAIYRLEPGRRSRRFSRRRDRDRAEAVRFLLVDVLELTDRTTNALKIIGDAYYARLYRAVAGRLGLADWQRQIDAKLRSVSEVYRVLQDEAQTERSQTLEIIVIVLVAFEAILGVLALRH</sequence>
<evidence type="ECO:0000256" key="1">
    <source>
        <dbReference type="SAM" id="Phobius"/>
    </source>
</evidence>
<gene>
    <name evidence="2" type="ORF">WPS_03100</name>
</gene>
<evidence type="ECO:0008006" key="4">
    <source>
        <dbReference type="Google" id="ProtNLM"/>
    </source>
</evidence>
<dbReference type="AlphaFoldDB" id="A0AAN1XTW2"/>
<dbReference type="EMBL" id="AP025523">
    <property type="protein sequence ID" value="BDE05034.1"/>
    <property type="molecule type" value="Genomic_DNA"/>
</dbReference>
<proteinExistence type="predicted"/>
<reference evidence="2 3" key="1">
    <citation type="journal article" date="2022" name="ISME Commun">
        <title>Vulcanimicrobium alpinus gen. nov. sp. nov., the first cultivated representative of the candidate phylum 'Eremiobacterota', is a metabolically versatile aerobic anoxygenic phototroph.</title>
        <authorList>
            <person name="Yabe S."/>
            <person name="Muto K."/>
            <person name="Abe K."/>
            <person name="Yokota A."/>
            <person name="Staudigel H."/>
            <person name="Tebo B.M."/>
        </authorList>
    </citation>
    <scope>NUCLEOTIDE SEQUENCE [LARGE SCALE GENOMIC DNA]</scope>
    <source>
        <strain evidence="2 3">WC8-2</strain>
    </source>
</reference>